<comment type="caution">
    <text evidence="9">The sequence shown here is derived from an EMBL/GenBank/DDBJ whole genome shotgun (WGS) entry which is preliminary data.</text>
</comment>
<accession>A0A5J4N486</accession>
<organism evidence="9 11">
    <name type="scientific">Paragonimus westermani</name>
    <dbReference type="NCBI Taxonomy" id="34504"/>
    <lineage>
        <taxon>Eukaryota</taxon>
        <taxon>Metazoa</taxon>
        <taxon>Spiralia</taxon>
        <taxon>Lophotrochozoa</taxon>
        <taxon>Platyhelminthes</taxon>
        <taxon>Trematoda</taxon>
        <taxon>Digenea</taxon>
        <taxon>Plagiorchiida</taxon>
        <taxon>Troglotremata</taxon>
        <taxon>Troglotrematidae</taxon>
        <taxon>Paragonimus</taxon>
    </lineage>
</organism>
<evidence type="ECO:0000256" key="7">
    <source>
        <dbReference type="SAM" id="MobiDB-lite"/>
    </source>
</evidence>
<dbReference type="PANTHER" id="PTHR22730">
    <property type="entry name" value="PROMININ PROM PROTEIN"/>
    <property type="match status" value="1"/>
</dbReference>
<dbReference type="Proteomes" id="UP000324629">
    <property type="component" value="Unassembled WGS sequence"/>
</dbReference>
<name>A0A5J4N486_9TREM</name>
<keyword evidence="5 8" id="KW-0472">Membrane</keyword>
<evidence type="ECO:0000256" key="5">
    <source>
        <dbReference type="ARBA" id="ARBA00023136"/>
    </source>
</evidence>
<protein>
    <recommendedName>
        <fullName evidence="12">Prominin</fullName>
    </recommendedName>
</protein>
<evidence type="ECO:0000313" key="11">
    <source>
        <dbReference type="Proteomes" id="UP000324629"/>
    </source>
</evidence>
<evidence type="ECO:0000256" key="2">
    <source>
        <dbReference type="ARBA" id="ARBA00006058"/>
    </source>
</evidence>
<evidence type="ECO:0000256" key="8">
    <source>
        <dbReference type="SAM" id="Phobius"/>
    </source>
</evidence>
<sequence length="928" mass="103675">MKPIYAAAVSIVDRTQPNLDGGLLTFVLNNVVRLPGSEQDNSSTTEDHTVVSHVITTFARTGYVLSITFGLIWTILLGLTGVYICCQGRQKKKHSNGLVYLAEAGGPVTEVDTPPHNSSGWAFREKRTQLQSHWLCLAIQFILFIILAVLLSTGVLLGFATSSQLHANIASSPTHEEAVGRLLNSAELEHTDPPRTYLFPRLLRALAQTRAYFSEFVYYTKNHTTPIVDQLIQATEAMQDRMTNEFNTILFDKLGVSNAFELGDALGNSVISLIRHSMSIVEQDTAFKQHFDRFKIELQTWLRLITTYGPKSDDTSCTARCQFLRAAFTGNLTVRHDTFMPSFTFAIALKFVTTDRNQTAESVQAQINQGKILAARQLTETKQIMAERINIPKSIRDMVDQQWDAIGSQMSKAIHLVDQLASKLTRSVAPKVSSGSGVALALGCIFWSILLLLTIGIAWLIIHYHCVPNGLRSRERRRVRAVAAFGLFILALCMLLAMIFFLVGGYLSTEACRYLNPSQKKVIVVKRDAPKDTYTKELMFPLDSHINEFVNHHWVIITSLAEKAVPPGGKPMPLPHIRSPIYALSHNCRENMGILGAMDAIRDFDTASLNDPELSDRFIKIGREIMLDSLRAIDVNELFPKETDEQLAMAGRLDDFIVNFEEIRGKLPATYLSIRSSDDESGNYKLYSEEDMWETWDAYQNEVLRDRLSTDQWTKLAAATQQVRIRLVNLGSVVSTIDGHLKDLAKAEKVGPTLTQLQTSLFHVKEVMSNKTALIEQANQLFDKHIAAKTPDEAAKLITQFGPQLMAEVGRCRRLHEAFQDVNSAVCEGVVSLLNGFWFVYGWVAFVGTLITSFGLLLLLHKPPTSSSVKMPKLSVSTRRSENNGHRRRSKVATEITTCDSTTLAELEQLTACEERIGPLHLDDIEEA</sequence>
<gene>
    <name evidence="9" type="ORF">DEA37_0003829</name>
    <name evidence="10" type="ORF">DEA37_0006338</name>
</gene>
<dbReference type="AlphaFoldDB" id="A0A5J4N486"/>
<dbReference type="GO" id="GO:0016020">
    <property type="term" value="C:membrane"/>
    <property type="evidence" value="ECO:0007669"/>
    <property type="project" value="UniProtKB-SubCell"/>
</dbReference>
<dbReference type="EMBL" id="QNGE01011285">
    <property type="protein sequence ID" value="KAA3670349.1"/>
    <property type="molecule type" value="Genomic_DNA"/>
</dbReference>
<feature type="transmembrane region" description="Helical" evidence="8">
    <location>
        <begin position="63"/>
        <end position="86"/>
    </location>
</feature>
<dbReference type="EMBL" id="QNGE01011761">
    <property type="protein sequence ID" value="KAA3670294.1"/>
    <property type="molecule type" value="Genomic_DNA"/>
</dbReference>
<dbReference type="PANTHER" id="PTHR22730:SF1">
    <property type="entry name" value="PROMININ-LIKE PROTEIN"/>
    <property type="match status" value="1"/>
</dbReference>
<evidence type="ECO:0000313" key="9">
    <source>
        <dbReference type="EMBL" id="KAA3670294.1"/>
    </source>
</evidence>
<comment type="subcellular location">
    <subcellularLocation>
        <location evidence="1">Membrane</location>
        <topology evidence="1">Multi-pass membrane protein</topology>
    </subcellularLocation>
</comment>
<evidence type="ECO:0008006" key="12">
    <source>
        <dbReference type="Google" id="ProtNLM"/>
    </source>
</evidence>
<feature type="transmembrane region" description="Helical" evidence="8">
    <location>
        <begin position="438"/>
        <end position="462"/>
    </location>
</feature>
<evidence type="ECO:0000256" key="3">
    <source>
        <dbReference type="ARBA" id="ARBA00022692"/>
    </source>
</evidence>
<keyword evidence="3 8" id="KW-0812">Transmembrane</keyword>
<evidence type="ECO:0000256" key="4">
    <source>
        <dbReference type="ARBA" id="ARBA00022989"/>
    </source>
</evidence>
<feature type="transmembrane region" description="Helical" evidence="8">
    <location>
        <begin position="134"/>
        <end position="159"/>
    </location>
</feature>
<comment type="similarity">
    <text evidence="2">Belongs to the prominin family.</text>
</comment>
<evidence type="ECO:0000313" key="10">
    <source>
        <dbReference type="EMBL" id="KAA3670349.1"/>
    </source>
</evidence>
<proteinExistence type="inferred from homology"/>
<feature type="transmembrane region" description="Helical" evidence="8">
    <location>
        <begin position="838"/>
        <end position="860"/>
    </location>
</feature>
<feature type="region of interest" description="Disordered" evidence="7">
    <location>
        <begin position="870"/>
        <end position="892"/>
    </location>
</feature>
<keyword evidence="6" id="KW-0325">Glycoprotein</keyword>
<keyword evidence="11" id="KW-1185">Reference proteome</keyword>
<evidence type="ECO:0000256" key="1">
    <source>
        <dbReference type="ARBA" id="ARBA00004141"/>
    </source>
</evidence>
<evidence type="ECO:0000256" key="6">
    <source>
        <dbReference type="ARBA" id="ARBA00023180"/>
    </source>
</evidence>
<reference evidence="9 11" key="1">
    <citation type="journal article" date="2019" name="Gigascience">
        <title>Whole-genome sequence of the oriental lung fluke Paragonimus westermani.</title>
        <authorList>
            <person name="Oey H."/>
            <person name="Zakrzewski M."/>
            <person name="Narain K."/>
            <person name="Devi K.R."/>
            <person name="Agatsuma T."/>
            <person name="Nawaratna S."/>
            <person name="Gobert G.N."/>
            <person name="Jones M.K."/>
            <person name="Ragan M.A."/>
            <person name="McManus D.P."/>
            <person name="Krause L."/>
        </authorList>
    </citation>
    <scope>NUCLEOTIDE SEQUENCE [LARGE SCALE GENOMIC DNA]</scope>
    <source>
        <strain evidence="9 11">IND2009</strain>
    </source>
</reference>
<feature type="transmembrane region" description="Helical" evidence="8">
    <location>
        <begin position="482"/>
        <end position="507"/>
    </location>
</feature>
<keyword evidence="4 8" id="KW-1133">Transmembrane helix</keyword>
<dbReference type="InterPro" id="IPR008795">
    <property type="entry name" value="Prominin"/>
</dbReference>